<dbReference type="Proteomes" id="UP001050975">
    <property type="component" value="Unassembled WGS sequence"/>
</dbReference>
<accession>A0AAV3XA63</accession>
<evidence type="ECO:0000313" key="1">
    <source>
        <dbReference type="EMBL" id="GET36985.1"/>
    </source>
</evidence>
<dbReference type="RefSeq" id="WP_226577669.1">
    <property type="nucleotide sequence ID" value="NZ_BLAY01000020.1"/>
</dbReference>
<organism evidence="1 2">
    <name type="scientific">Microseira wollei NIES-4236</name>
    <dbReference type="NCBI Taxonomy" id="2530354"/>
    <lineage>
        <taxon>Bacteria</taxon>
        <taxon>Bacillati</taxon>
        <taxon>Cyanobacteriota</taxon>
        <taxon>Cyanophyceae</taxon>
        <taxon>Oscillatoriophycideae</taxon>
        <taxon>Aerosakkonematales</taxon>
        <taxon>Aerosakkonemataceae</taxon>
        <taxon>Microseira</taxon>
    </lineage>
</organism>
<dbReference type="Pfam" id="PF11848">
    <property type="entry name" value="DUF3368"/>
    <property type="match status" value="1"/>
</dbReference>
<keyword evidence="2" id="KW-1185">Reference proteome</keyword>
<dbReference type="EMBL" id="BLAY01000020">
    <property type="protein sequence ID" value="GET36985.1"/>
    <property type="molecule type" value="Genomic_DNA"/>
</dbReference>
<comment type="caution">
    <text evidence="1">The sequence shown here is derived from an EMBL/GenBank/DDBJ whole genome shotgun (WGS) entry which is preliminary data.</text>
</comment>
<dbReference type="InterPro" id="IPR021799">
    <property type="entry name" value="PIN-like_prokaryotic"/>
</dbReference>
<dbReference type="PANTHER" id="PTHR39550:SF1">
    <property type="entry name" value="SLL0658 PROTEIN"/>
    <property type="match status" value="1"/>
</dbReference>
<name>A0AAV3XA63_9CYAN</name>
<proteinExistence type="predicted"/>
<reference evidence="1" key="1">
    <citation type="submission" date="2019-10" db="EMBL/GenBank/DDBJ databases">
        <title>Draft genome sequece of Microseira wollei NIES-4236.</title>
        <authorList>
            <person name="Yamaguchi H."/>
            <person name="Suzuki S."/>
            <person name="Kawachi M."/>
        </authorList>
    </citation>
    <scope>NUCLEOTIDE SEQUENCE</scope>
    <source>
        <strain evidence="1">NIES-4236</strain>
    </source>
</reference>
<dbReference type="PANTHER" id="PTHR39550">
    <property type="entry name" value="SLL0658 PROTEIN"/>
    <property type="match status" value="1"/>
</dbReference>
<evidence type="ECO:0000313" key="2">
    <source>
        <dbReference type="Proteomes" id="UP001050975"/>
    </source>
</evidence>
<protein>
    <recommendedName>
        <fullName evidence="3">DUF3368 domain-containing protein</fullName>
    </recommendedName>
</protein>
<gene>
    <name evidence="1" type="ORF">MiSe_17380</name>
</gene>
<dbReference type="AlphaFoldDB" id="A0AAV3XA63"/>
<evidence type="ECO:0008006" key="3">
    <source>
        <dbReference type="Google" id="ProtNLM"/>
    </source>
</evidence>
<sequence length="122" mass="12977">MSQQAVTNSTCLIGLERIGQLNLLPQLFAVIFAPPTVAAEVQNPLPWLRVQAVQNTAVTATLKTQMDAGEAETIALAMELGDIIVILDDKKARSVAQQIGLKVIGTAGMLLRAKRQGVISCP</sequence>